<organism evidence="1 2">
    <name type="scientific">Nostoc azollae (strain 0708)</name>
    <name type="common">Anabaena azollae (strain 0708)</name>
    <dbReference type="NCBI Taxonomy" id="551115"/>
    <lineage>
        <taxon>Bacteria</taxon>
        <taxon>Bacillati</taxon>
        <taxon>Cyanobacteriota</taxon>
        <taxon>Cyanophyceae</taxon>
        <taxon>Nostocales</taxon>
        <taxon>Nostocaceae</taxon>
        <taxon>Trichormus</taxon>
    </lineage>
</organism>
<dbReference type="AlphaFoldDB" id="D7DVT4"/>
<dbReference type="HOGENOM" id="CLU_2317444_0_0_3"/>
<protein>
    <recommendedName>
        <fullName evidence="3">FG-GAP repeat protein</fullName>
    </recommendedName>
</protein>
<evidence type="ECO:0008006" key="3">
    <source>
        <dbReference type="Google" id="ProtNLM"/>
    </source>
</evidence>
<proteinExistence type="predicted"/>
<dbReference type="KEGG" id="naz:Aazo_1841"/>
<evidence type="ECO:0000313" key="2">
    <source>
        <dbReference type="Proteomes" id="UP000001511"/>
    </source>
</evidence>
<dbReference type="SUPFAM" id="SSF69318">
    <property type="entry name" value="Integrin alpha N-terminal domain"/>
    <property type="match status" value="1"/>
</dbReference>
<gene>
    <name evidence="1" type="ordered locus">Aazo_1841</name>
</gene>
<dbReference type="InterPro" id="IPR028994">
    <property type="entry name" value="Integrin_alpha_N"/>
</dbReference>
<sequence>MLLRNLNDSFNTPTFTYTIGQTTRALTLGDFKEDGWTDLALVRSGQTKVVVRFTTGTGSSGELILANMEREQRDFVRWGKNCALTKPKTGIDTNHLPYY</sequence>
<name>D7DVT4_NOSA0</name>
<dbReference type="EMBL" id="CP002059">
    <property type="protein sequence ID" value="ADI63943.1"/>
    <property type="molecule type" value="Genomic_DNA"/>
</dbReference>
<dbReference type="Proteomes" id="UP000001511">
    <property type="component" value="Chromosome"/>
</dbReference>
<reference evidence="1 2" key="1">
    <citation type="journal article" date="2010" name="PLoS ONE">
        <title>Genome erosion in a nitrogen-fixing vertically transmitted endosymbiotic multicellular cyanobacterium.</title>
        <authorList>
            <person name="Ran L."/>
            <person name="Larsson J."/>
            <person name="Vigil-Stenman T."/>
            <person name="Nylander J.A."/>
            <person name="Ininbergs K."/>
            <person name="Zheng W.W."/>
            <person name="Lapidus A."/>
            <person name="Lowry S."/>
            <person name="Haselkorn R."/>
            <person name="Bergman B."/>
        </authorList>
    </citation>
    <scope>NUCLEOTIDE SEQUENCE [LARGE SCALE GENOMIC DNA]</scope>
    <source>
        <strain evidence="1 2">0708</strain>
    </source>
</reference>
<accession>D7DVT4</accession>
<evidence type="ECO:0000313" key="1">
    <source>
        <dbReference type="EMBL" id="ADI63943.1"/>
    </source>
</evidence>
<keyword evidence="2" id="KW-1185">Reference proteome</keyword>